<reference evidence="2 3" key="1">
    <citation type="submission" date="2020-03" db="EMBL/GenBank/DDBJ databases">
        <title>Whole genome shotgun sequence of Phytohabitans suffuscus NBRC 105367.</title>
        <authorList>
            <person name="Komaki H."/>
            <person name="Tamura T."/>
        </authorList>
    </citation>
    <scope>NUCLEOTIDE SEQUENCE [LARGE SCALE GENOMIC DNA]</scope>
    <source>
        <strain evidence="2 3">NBRC 105367</strain>
    </source>
</reference>
<protein>
    <recommendedName>
        <fullName evidence="1">UGSC-like domain-containing protein</fullName>
    </recommendedName>
</protein>
<name>A0A6F8YV12_9ACTN</name>
<keyword evidence="3" id="KW-1185">Reference proteome</keyword>
<sequence length="570" mass="61598">MATIEVLNPVALSAKKQLALAPRVPDLAGKRVGLFWNMKAGGDVALQRVQELLGKRYPTAEFTLFIGDTGSMVRRATKAGADRVAAESDVVVGTTGDCGSCTSWLIHDMVEFEKRGVPTVALTARGFEADARFSADTFGLSDLPFVVAESTFTSHSPEQIREMVEPLVGGIVAALTDPDLAGAPAAPAVDPAAAAHANVRFLDDRALAFTGADGVLALEEMNERFLEYGWGDGFPLYPPTRQRVDQMLTGTKRDPESVVGILEPGFGIATVEMIAANAVMAGCRPEHLPVVIAAIECIADPTINLRGKAMSTGTQAPMIIVNGPVRERIGLNSGCCALGPGAPSRVNTVIGRALRLCMMNIGHTYPQLTDMDTMGSPTKYSMCIAENQERSPWEPYHVARGFDAGQSTVTIHFNYGYSELHDFESHTPEDLIQVYKHAAMNLGSVTTGFWLVGRRSDPRNGTEEMEHDFMLICPEHAEIFGNAGWSRQDVRDAMFEAARLPYSELRRTKEAKALDAAHPELTWLRDSPDTLLPVLETPECFEVAVLGATAGRGQFYWGCGGPVTKVVDDV</sequence>
<feature type="domain" description="UGSC-like" evidence="1">
    <location>
        <begin position="5"/>
        <end position="176"/>
    </location>
</feature>
<dbReference type="Proteomes" id="UP000503011">
    <property type="component" value="Chromosome"/>
</dbReference>
<evidence type="ECO:0000313" key="2">
    <source>
        <dbReference type="EMBL" id="BCB90015.1"/>
    </source>
</evidence>
<proteinExistence type="predicted"/>
<accession>A0A6F8YV12</accession>
<dbReference type="AlphaFoldDB" id="A0A6F8YV12"/>
<dbReference type="Pfam" id="PF24696">
    <property type="entry name" value="UGSC"/>
    <property type="match status" value="1"/>
</dbReference>
<evidence type="ECO:0000259" key="1">
    <source>
        <dbReference type="Pfam" id="PF24696"/>
    </source>
</evidence>
<dbReference type="InterPro" id="IPR057767">
    <property type="entry name" value="UGSC-like_dom"/>
</dbReference>
<dbReference type="KEGG" id="psuu:Psuf_073280"/>
<dbReference type="RefSeq" id="WP_173162109.1">
    <property type="nucleotide sequence ID" value="NZ_AP022871.1"/>
</dbReference>
<dbReference type="EMBL" id="AP022871">
    <property type="protein sequence ID" value="BCB90015.1"/>
    <property type="molecule type" value="Genomic_DNA"/>
</dbReference>
<reference evidence="2 3" key="2">
    <citation type="submission" date="2020-03" db="EMBL/GenBank/DDBJ databases">
        <authorList>
            <person name="Ichikawa N."/>
            <person name="Kimura A."/>
            <person name="Kitahashi Y."/>
            <person name="Uohara A."/>
        </authorList>
    </citation>
    <scope>NUCLEOTIDE SEQUENCE [LARGE SCALE GENOMIC DNA]</scope>
    <source>
        <strain evidence="2 3">NBRC 105367</strain>
    </source>
</reference>
<evidence type="ECO:0000313" key="3">
    <source>
        <dbReference type="Proteomes" id="UP000503011"/>
    </source>
</evidence>
<gene>
    <name evidence="2" type="ORF">Psuf_073280</name>
</gene>
<organism evidence="2 3">
    <name type="scientific">Phytohabitans suffuscus</name>
    <dbReference type="NCBI Taxonomy" id="624315"/>
    <lineage>
        <taxon>Bacteria</taxon>
        <taxon>Bacillati</taxon>
        <taxon>Actinomycetota</taxon>
        <taxon>Actinomycetes</taxon>
        <taxon>Micromonosporales</taxon>
        <taxon>Micromonosporaceae</taxon>
    </lineage>
</organism>